<dbReference type="PANTHER" id="PTHR11406:SF23">
    <property type="entry name" value="PHOSPHOGLYCERATE KINASE 1, CHLOROPLASTIC-RELATED"/>
    <property type="match status" value="1"/>
</dbReference>
<feature type="binding site" evidence="12">
    <location>
        <position position="121"/>
    </location>
    <ligand>
        <name>(2R)-3-phosphoglycerate</name>
        <dbReference type="ChEBI" id="CHEBI:58272"/>
    </ligand>
</feature>
<evidence type="ECO:0000256" key="14">
    <source>
        <dbReference type="RuleBase" id="RU000532"/>
    </source>
</evidence>
<evidence type="ECO:0000256" key="13">
    <source>
        <dbReference type="PIRSR" id="PIRSR000724-2"/>
    </source>
</evidence>
<dbReference type="EMBL" id="FP929056">
    <property type="protein sequence ID" value="CBL28889.1"/>
    <property type="molecule type" value="Genomic_DNA"/>
</dbReference>
<dbReference type="KEGG" id="sbr:SY1_21670"/>
<comment type="similarity">
    <text evidence="3 11 14">Belongs to the phosphoglycerate kinase family.</text>
</comment>
<dbReference type="PANTHER" id="PTHR11406">
    <property type="entry name" value="PHOSPHOGLYCERATE KINASE"/>
    <property type="match status" value="1"/>
</dbReference>
<dbReference type="InterPro" id="IPR015911">
    <property type="entry name" value="Phosphoglycerate_kinase_CS"/>
</dbReference>
<keyword evidence="7 11" id="KW-0808">Transferase</keyword>
<evidence type="ECO:0000256" key="11">
    <source>
        <dbReference type="HAMAP-Rule" id="MF_00145"/>
    </source>
</evidence>
<comment type="pathway">
    <text evidence="2 11">Carbohydrate degradation; glycolysis; pyruvate from D-glyceraldehyde 3-phosphate: step 2/5.</text>
</comment>
<feature type="binding site" evidence="12">
    <location>
        <position position="154"/>
    </location>
    <ligand>
        <name>(2R)-3-phosphoglycerate</name>
        <dbReference type="ChEBI" id="CHEBI:58272"/>
    </ligand>
</feature>
<feature type="binding site" evidence="11 12">
    <location>
        <begin position="24"/>
        <end position="26"/>
    </location>
    <ligand>
        <name>substrate</name>
    </ligand>
</feature>
<dbReference type="PRINTS" id="PR00477">
    <property type="entry name" value="PHGLYCKINASE"/>
</dbReference>
<feature type="binding site" evidence="11">
    <location>
        <position position="39"/>
    </location>
    <ligand>
        <name>substrate</name>
    </ligand>
</feature>
<evidence type="ECO:0000256" key="8">
    <source>
        <dbReference type="ARBA" id="ARBA00022741"/>
    </source>
</evidence>
<dbReference type="Gene3D" id="3.40.50.1260">
    <property type="entry name" value="Phosphoglycerate kinase, N-terminal domain"/>
    <property type="match status" value="2"/>
</dbReference>
<dbReference type="GO" id="GO:0005524">
    <property type="term" value="F:ATP binding"/>
    <property type="evidence" value="ECO:0007669"/>
    <property type="project" value="UniProtKB-KW"/>
</dbReference>
<dbReference type="AlphaFoldDB" id="A0AB94IYW0"/>
<feature type="binding site" evidence="11 13">
    <location>
        <begin position="354"/>
        <end position="357"/>
    </location>
    <ligand>
        <name>ATP</name>
        <dbReference type="ChEBI" id="CHEBI:30616"/>
    </ligand>
</feature>
<comment type="catalytic activity">
    <reaction evidence="1 11 14">
        <text>(2R)-3-phosphoglycerate + ATP = (2R)-3-phospho-glyceroyl phosphate + ADP</text>
        <dbReference type="Rhea" id="RHEA:14801"/>
        <dbReference type="ChEBI" id="CHEBI:30616"/>
        <dbReference type="ChEBI" id="CHEBI:57604"/>
        <dbReference type="ChEBI" id="CHEBI:58272"/>
        <dbReference type="ChEBI" id="CHEBI:456216"/>
        <dbReference type="EC" id="2.7.2.3"/>
    </reaction>
</comment>
<evidence type="ECO:0000256" key="3">
    <source>
        <dbReference type="ARBA" id="ARBA00008982"/>
    </source>
</evidence>
<dbReference type="InterPro" id="IPR015824">
    <property type="entry name" value="Phosphoglycerate_kinase_N"/>
</dbReference>
<accession>A0AB94IYW0</accession>
<keyword evidence="11" id="KW-0324">Glycolysis</keyword>
<reference evidence="16" key="1">
    <citation type="submission" date="2010-03" db="EMBL/GenBank/DDBJ databases">
        <title>The genome sequence of Synergistetes sp. SGP1.</title>
        <authorList>
            <consortium name="metaHIT consortium -- http://www.metahit.eu/"/>
            <person name="Pajon A."/>
            <person name="Turner K."/>
            <person name="Parkhill J."/>
            <person name="Wade W."/>
            <person name="Vartoukian S."/>
        </authorList>
    </citation>
    <scope>NUCLEOTIDE SEQUENCE [LARGE SCALE GENOMIC DNA]</scope>
    <source>
        <strain evidence="16">SGP1</strain>
    </source>
</reference>
<feature type="binding site" evidence="11 13">
    <location>
        <position position="204"/>
    </location>
    <ligand>
        <name>ATP</name>
        <dbReference type="ChEBI" id="CHEBI:30616"/>
    </ligand>
</feature>
<evidence type="ECO:0000256" key="5">
    <source>
        <dbReference type="ARBA" id="ARBA00013061"/>
    </source>
</evidence>
<keyword evidence="16" id="KW-1185">Reference proteome</keyword>
<evidence type="ECO:0000256" key="12">
    <source>
        <dbReference type="PIRSR" id="PIRSR000724-1"/>
    </source>
</evidence>
<dbReference type="EC" id="2.7.2.3" evidence="5 11"/>
<dbReference type="InterPro" id="IPR036043">
    <property type="entry name" value="Phosphoglycerate_kinase_sf"/>
</dbReference>
<evidence type="ECO:0000313" key="15">
    <source>
        <dbReference type="EMBL" id="CBL28889.1"/>
    </source>
</evidence>
<evidence type="ECO:0000256" key="2">
    <source>
        <dbReference type="ARBA" id="ARBA00004838"/>
    </source>
</evidence>
<feature type="binding site" evidence="11">
    <location>
        <position position="121"/>
    </location>
    <ligand>
        <name>substrate</name>
    </ligand>
</feature>
<dbReference type="Pfam" id="PF00162">
    <property type="entry name" value="PGK"/>
    <property type="match status" value="1"/>
</dbReference>
<evidence type="ECO:0000313" key="16">
    <source>
        <dbReference type="Proteomes" id="UP000008957"/>
    </source>
</evidence>
<feature type="binding site" evidence="11">
    <location>
        <position position="154"/>
    </location>
    <ligand>
        <name>substrate</name>
    </ligand>
</feature>
<proteinExistence type="inferred from homology"/>
<evidence type="ECO:0000256" key="9">
    <source>
        <dbReference type="ARBA" id="ARBA00022777"/>
    </source>
</evidence>
<sequence>MFAMRLKTFDQGDVRGKKVLMRVDFNVPFKDGKVTDDARIRAHAGTLKKLMDAGAKVALVSHFGRPKGQVNPAFSLAQIVPDVEKAYGLKVRFVDDCVGPRVEAAMRDLGEGEVVLLENSRFHPEEEKDDPAFAELMAKPFDVFVMDAFSAAHRANASTAGVIPHLKSFAGDLLVREGEMLGAVSENPAKPYALILGGAKVSDKIAVVGNLLDKATVILIGGGMAYTFLKAEGKEIGRSLCEEDRLDFARETLKKARAMGVKVLLPVDSVVASGLDATETRTVASDAMPADMMGLDIGPRTIAEFSAALRGARSVLWNGPMGVFENALFAEGTRAICQAVADCTASGAVTVIGGGDTASAVRQFGFAERVSHVSTGGGASLEYCEGKKLPGMAPFEL</sequence>
<dbReference type="Proteomes" id="UP000008957">
    <property type="component" value="Chromosome"/>
</dbReference>
<evidence type="ECO:0000256" key="1">
    <source>
        <dbReference type="ARBA" id="ARBA00000642"/>
    </source>
</evidence>
<keyword evidence="11" id="KW-0963">Cytoplasm</keyword>
<dbReference type="PROSITE" id="PS00111">
    <property type="entry name" value="PGLYCERATE_KINASE"/>
    <property type="match status" value="1"/>
</dbReference>
<feature type="binding site" evidence="11">
    <location>
        <position position="294"/>
    </location>
    <ligand>
        <name>ATP</name>
        <dbReference type="ChEBI" id="CHEBI:30616"/>
    </ligand>
</feature>
<feature type="binding site" evidence="11 13">
    <location>
        <position position="325"/>
    </location>
    <ligand>
        <name>ATP</name>
        <dbReference type="ChEBI" id="CHEBI:30616"/>
    </ligand>
</feature>
<dbReference type="GO" id="GO:0004618">
    <property type="term" value="F:phosphoglycerate kinase activity"/>
    <property type="evidence" value="ECO:0007669"/>
    <property type="project" value="UniProtKB-UniRule"/>
</dbReference>
<keyword evidence="8 11" id="KW-0547">Nucleotide-binding</keyword>
<evidence type="ECO:0000256" key="6">
    <source>
        <dbReference type="ARBA" id="ARBA00016471"/>
    </source>
</evidence>
<dbReference type="GO" id="GO:0043531">
    <property type="term" value="F:ADP binding"/>
    <property type="evidence" value="ECO:0007669"/>
    <property type="project" value="TreeGrafter"/>
</dbReference>
<dbReference type="InterPro" id="IPR001576">
    <property type="entry name" value="Phosphoglycerate_kinase"/>
</dbReference>
<keyword evidence="10 11" id="KW-0067">ATP-binding</keyword>
<organism evidence="15 16">
    <name type="scientific">Fretibacterium fastidiosum</name>
    <dbReference type="NCBI Taxonomy" id="651822"/>
    <lineage>
        <taxon>Bacteria</taxon>
        <taxon>Thermotogati</taxon>
        <taxon>Synergistota</taxon>
        <taxon>Synergistia</taxon>
        <taxon>Synergistales</taxon>
        <taxon>Aminobacteriaceae</taxon>
        <taxon>Fretibacterium</taxon>
    </lineage>
</organism>
<name>A0AB94IYW0_9BACT</name>
<keyword evidence="9 11" id="KW-0418">Kinase</keyword>
<dbReference type="GO" id="GO:0005829">
    <property type="term" value="C:cytosol"/>
    <property type="evidence" value="ECO:0007669"/>
    <property type="project" value="TreeGrafter"/>
</dbReference>
<comment type="subcellular location">
    <subcellularLocation>
        <location evidence="11">Cytoplasm</location>
    </subcellularLocation>
</comment>
<dbReference type="HAMAP" id="MF_00145">
    <property type="entry name" value="Phosphoglyc_kinase"/>
    <property type="match status" value="1"/>
</dbReference>
<gene>
    <name evidence="11" type="primary">pgk</name>
    <name evidence="15" type="ORF">SY1_21670</name>
</gene>
<evidence type="ECO:0000256" key="10">
    <source>
        <dbReference type="ARBA" id="ARBA00022840"/>
    </source>
</evidence>
<evidence type="ECO:0000256" key="4">
    <source>
        <dbReference type="ARBA" id="ARBA00011245"/>
    </source>
</evidence>
<dbReference type="FunFam" id="3.40.50.1260:FF:000003">
    <property type="entry name" value="Phosphoglycerate kinase"/>
    <property type="match status" value="1"/>
</dbReference>
<evidence type="ECO:0000256" key="7">
    <source>
        <dbReference type="ARBA" id="ARBA00022679"/>
    </source>
</evidence>
<feature type="binding site" evidence="11 12">
    <location>
        <begin position="62"/>
        <end position="65"/>
    </location>
    <ligand>
        <name>substrate</name>
    </ligand>
</feature>
<dbReference type="PIRSF" id="PIRSF000724">
    <property type="entry name" value="Pgk"/>
    <property type="match status" value="1"/>
</dbReference>
<dbReference type="FunFam" id="3.40.50.1260:FF:000006">
    <property type="entry name" value="Phosphoglycerate kinase"/>
    <property type="match status" value="1"/>
</dbReference>
<dbReference type="SUPFAM" id="SSF53748">
    <property type="entry name" value="Phosphoglycerate kinase"/>
    <property type="match status" value="1"/>
</dbReference>
<dbReference type="GO" id="GO:0006094">
    <property type="term" value="P:gluconeogenesis"/>
    <property type="evidence" value="ECO:0007669"/>
    <property type="project" value="TreeGrafter"/>
</dbReference>
<comment type="subunit">
    <text evidence="4 11">Monomer.</text>
</comment>
<dbReference type="GO" id="GO:0006096">
    <property type="term" value="P:glycolytic process"/>
    <property type="evidence" value="ECO:0007669"/>
    <property type="project" value="UniProtKB-UniRule"/>
</dbReference>
<reference evidence="15 16" key="2">
    <citation type="submission" date="2010-03" db="EMBL/GenBank/DDBJ databases">
        <authorList>
            <person name="Pajon A."/>
        </authorList>
    </citation>
    <scope>NUCLEOTIDE SEQUENCE [LARGE SCALE GENOMIC DNA]</scope>
    <source>
        <strain evidence="15 16">SGP1</strain>
    </source>
</reference>
<protein>
    <recommendedName>
        <fullName evidence="6 11">Phosphoglycerate kinase</fullName>
        <ecNumber evidence="5 11">2.7.2.3</ecNumber>
    </recommendedName>
</protein>
<feature type="binding site" evidence="12">
    <location>
        <position position="39"/>
    </location>
    <ligand>
        <name>(2R)-3-phosphoglycerate</name>
        <dbReference type="ChEBI" id="CHEBI:58272"/>
    </ligand>
</feature>